<dbReference type="UniPathway" id="UPA00158">
    <property type="reaction ID" value="UER00270"/>
</dbReference>
<dbReference type="RefSeq" id="WP_343063366.1">
    <property type="nucleotide sequence ID" value="NZ_JACHFM010000004.1"/>
</dbReference>
<name>A0A840SVA1_9RHOB</name>
<comment type="catalytic activity">
    <reaction evidence="8 13">
        <text>L-arginine + H2O = urea + L-ornithine</text>
        <dbReference type="Rhea" id="RHEA:20569"/>
        <dbReference type="ChEBI" id="CHEBI:15377"/>
        <dbReference type="ChEBI" id="CHEBI:16199"/>
        <dbReference type="ChEBI" id="CHEBI:32682"/>
        <dbReference type="ChEBI" id="CHEBI:46911"/>
        <dbReference type="EC" id="3.5.3.1"/>
    </reaction>
</comment>
<keyword evidence="4 13" id="KW-0056">Arginine metabolism</keyword>
<keyword evidence="15" id="KW-1185">Reference proteome</keyword>
<evidence type="ECO:0000313" key="14">
    <source>
        <dbReference type="EMBL" id="MBB5223746.1"/>
    </source>
</evidence>
<comment type="pathway">
    <text evidence="1">Nitrogen metabolism; urea cycle; L-ornithine and urea from L-arginine: step 1/1.</text>
</comment>
<accession>A0A840SVA1</accession>
<dbReference type="PANTHER" id="PTHR43782">
    <property type="entry name" value="ARGINASE"/>
    <property type="match status" value="1"/>
</dbReference>
<proteinExistence type="inferred from homology"/>
<evidence type="ECO:0000256" key="5">
    <source>
        <dbReference type="ARBA" id="ARBA00022723"/>
    </source>
</evidence>
<evidence type="ECO:0000313" key="15">
    <source>
        <dbReference type="Proteomes" id="UP000549457"/>
    </source>
</evidence>
<dbReference type="GO" id="GO:0005737">
    <property type="term" value="C:cytoplasm"/>
    <property type="evidence" value="ECO:0007669"/>
    <property type="project" value="TreeGrafter"/>
</dbReference>
<organism evidence="14 15">
    <name type="scientific">Amaricoccus macauensis</name>
    <dbReference type="NCBI Taxonomy" id="57001"/>
    <lineage>
        <taxon>Bacteria</taxon>
        <taxon>Pseudomonadati</taxon>
        <taxon>Pseudomonadota</taxon>
        <taxon>Alphaproteobacteria</taxon>
        <taxon>Rhodobacterales</taxon>
        <taxon>Paracoccaceae</taxon>
        <taxon>Amaricoccus</taxon>
    </lineage>
</organism>
<dbReference type="PIRSF" id="PIRSF036979">
    <property type="entry name" value="Arginase"/>
    <property type="match status" value="1"/>
</dbReference>
<dbReference type="SUPFAM" id="SSF52768">
    <property type="entry name" value="Arginase/deacetylase"/>
    <property type="match status" value="1"/>
</dbReference>
<evidence type="ECO:0000256" key="12">
    <source>
        <dbReference type="RuleBase" id="RU003684"/>
    </source>
</evidence>
<comment type="similarity">
    <text evidence="11 12">Belongs to the arginase family.</text>
</comment>
<dbReference type="InterPro" id="IPR006035">
    <property type="entry name" value="Ureohydrolase"/>
</dbReference>
<dbReference type="EMBL" id="JACHFM010000004">
    <property type="protein sequence ID" value="MBB5223746.1"/>
    <property type="molecule type" value="Genomic_DNA"/>
</dbReference>
<feature type="binding site" evidence="10">
    <location>
        <position position="147"/>
    </location>
    <ligand>
        <name>Mn(2+)</name>
        <dbReference type="ChEBI" id="CHEBI:29035"/>
        <label>1</label>
    </ligand>
</feature>
<dbReference type="PRINTS" id="PR00116">
    <property type="entry name" value="ARGINASE"/>
</dbReference>
<dbReference type="GO" id="GO:0030145">
    <property type="term" value="F:manganese ion binding"/>
    <property type="evidence" value="ECO:0007669"/>
    <property type="project" value="TreeGrafter"/>
</dbReference>
<evidence type="ECO:0000256" key="13">
    <source>
        <dbReference type="RuleBase" id="RU361159"/>
    </source>
</evidence>
<evidence type="ECO:0000256" key="7">
    <source>
        <dbReference type="ARBA" id="ARBA00023211"/>
    </source>
</evidence>
<dbReference type="Pfam" id="PF00491">
    <property type="entry name" value="Arginase"/>
    <property type="match status" value="1"/>
</dbReference>
<gene>
    <name evidence="14" type="ORF">HNP73_003700</name>
</gene>
<dbReference type="GO" id="GO:0004053">
    <property type="term" value="F:arginase activity"/>
    <property type="evidence" value="ECO:0007669"/>
    <property type="project" value="UniProtKB-UniRule"/>
</dbReference>
<dbReference type="PANTHER" id="PTHR43782:SF3">
    <property type="entry name" value="ARGINASE"/>
    <property type="match status" value="1"/>
</dbReference>
<dbReference type="CDD" id="cd09989">
    <property type="entry name" value="Arginase"/>
    <property type="match status" value="1"/>
</dbReference>
<evidence type="ECO:0000256" key="8">
    <source>
        <dbReference type="ARBA" id="ARBA00047391"/>
    </source>
</evidence>
<evidence type="ECO:0000256" key="11">
    <source>
        <dbReference type="PROSITE-ProRule" id="PRU00742"/>
    </source>
</evidence>
<sequence length="331" mass="35099">MPDRRHQPLLPEAAGIEHRDIEILGVPLELGAASRGTLMGPDALRTAGIARALAGLGHHVTDHGNLHDAPLADVAMDPEAAAMCRFLPEIAGWVRTIHARSCEMAARGGVPVFLGGDHSISMGTVSGVARHCAAAGRELAVLWVDAHPDYNVPSTSPSGNMHGMALAFLAGEPVLASILDRPVQAVARENLHVFGARSIDPGERARLRAHGIDVVDMRQIDERGVAALMAERIARWQQKAVWLHVSFDVDFLDPEAAPGTGTVVPGGATYREAHLVMEMLSDAGLVCSLDLVELNPFLDTRGRTALAATELVASLFGRRVLDRQPGATAAA</sequence>
<dbReference type="InterPro" id="IPR014033">
    <property type="entry name" value="Arginase"/>
</dbReference>
<comment type="caution">
    <text evidence="14">The sequence shown here is derived from an EMBL/GenBank/DDBJ whole genome shotgun (WGS) entry which is preliminary data.</text>
</comment>
<feature type="binding site" evidence="10">
    <location>
        <position position="145"/>
    </location>
    <ligand>
        <name>Mn(2+)</name>
        <dbReference type="ChEBI" id="CHEBI:29035"/>
        <label>1</label>
    </ligand>
</feature>
<feature type="binding site" evidence="10">
    <location>
        <position position="118"/>
    </location>
    <ligand>
        <name>Mn(2+)</name>
        <dbReference type="ChEBI" id="CHEBI:29035"/>
        <label>1</label>
    </ligand>
</feature>
<evidence type="ECO:0000256" key="10">
    <source>
        <dbReference type="PIRSR" id="PIRSR036979-1"/>
    </source>
</evidence>
<dbReference type="InterPro" id="IPR023696">
    <property type="entry name" value="Ureohydrolase_dom_sf"/>
</dbReference>
<evidence type="ECO:0000256" key="1">
    <source>
        <dbReference type="ARBA" id="ARBA00005098"/>
    </source>
</evidence>
<dbReference type="EC" id="3.5.3.1" evidence="2 9"/>
<dbReference type="FunFam" id="3.40.800.10:FF:000012">
    <property type="entry name" value="Arginase"/>
    <property type="match status" value="1"/>
</dbReference>
<evidence type="ECO:0000256" key="2">
    <source>
        <dbReference type="ARBA" id="ARBA00012168"/>
    </source>
</evidence>
<dbReference type="NCBIfam" id="TIGR01229">
    <property type="entry name" value="rocF_arginase"/>
    <property type="match status" value="1"/>
</dbReference>
<feature type="binding site" evidence="10">
    <location>
        <position position="149"/>
    </location>
    <ligand>
        <name>Mn(2+)</name>
        <dbReference type="ChEBI" id="CHEBI:29035"/>
        <label>1</label>
    </ligand>
</feature>
<feature type="binding site" evidence="10">
    <location>
        <position position="248"/>
    </location>
    <ligand>
        <name>Mn(2+)</name>
        <dbReference type="ChEBI" id="CHEBI:29035"/>
        <label>1</label>
    </ligand>
</feature>
<evidence type="ECO:0000256" key="4">
    <source>
        <dbReference type="ARBA" id="ARBA00022503"/>
    </source>
</evidence>
<dbReference type="PROSITE" id="PS51409">
    <property type="entry name" value="ARGINASE_2"/>
    <property type="match status" value="1"/>
</dbReference>
<evidence type="ECO:0000256" key="6">
    <source>
        <dbReference type="ARBA" id="ARBA00022801"/>
    </source>
</evidence>
<dbReference type="PROSITE" id="PS01053">
    <property type="entry name" value="ARGINASE_1"/>
    <property type="match status" value="1"/>
</dbReference>
<dbReference type="Proteomes" id="UP000549457">
    <property type="component" value="Unassembled WGS sequence"/>
</dbReference>
<dbReference type="GO" id="GO:0006525">
    <property type="term" value="P:arginine metabolic process"/>
    <property type="evidence" value="ECO:0007669"/>
    <property type="project" value="UniProtKB-KW"/>
</dbReference>
<keyword evidence="5 10" id="KW-0479">Metal-binding</keyword>
<dbReference type="InterPro" id="IPR020855">
    <property type="entry name" value="Ureohydrolase_Mn_BS"/>
</dbReference>
<dbReference type="Gene3D" id="3.40.800.10">
    <property type="entry name" value="Ureohydrolase domain"/>
    <property type="match status" value="1"/>
</dbReference>
<keyword evidence="6 12" id="KW-0378">Hydrolase</keyword>
<feature type="binding site" evidence="10">
    <location>
        <position position="250"/>
    </location>
    <ligand>
        <name>Mn(2+)</name>
        <dbReference type="ChEBI" id="CHEBI:29035"/>
        <label>1</label>
    </ligand>
</feature>
<evidence type="ECO:0000256" key="9">
    <source>
        <dbReference type="NCBIfam" id="TIGR01229"/>
    </source>
</evidence>
<reference evidence="14 15" key="1">
    <citation type="submission" date="2020-08" db="EMBL/GenBank/DDBJ databases">
        <title>Genomic Encyclopedia of Type Strains, Phase IV (KMG-IV): sequencing the most valuable type-strain genomes for metagenomic binning, comparative biology and taxonomic classification.</title>
        <authorList>
            <person name="Goeker M."/>
        </authorList>
    </citation>
    <scope>NUCLEOTIDE SEQUENCE [LARGE SCALE GENOMIC DNA]</scope>
    <source>
        <strain evidence="14 15">DSM 101730</strain>
    </source>
</reference>
<keyword evidence="7 10" id="KW-0464">Manganese</keyword>
<dbReference type="AlphaFoldDB" id="A0A840SVA1"/>
<dbReference type="GO" id="GO:0000050">
    <property type="term" value="P:urea cycle"/>
    <property type="evidence" value="ECO:0007669"/>
    <property type="project" value="UniProtKB-UniPathway"/>
</dbReference>
<protein>
    <recommendedName>
        <fullName evidence="3 9">Arginase</fullName>
        <ecNumber evidence="2 9">3.5.3.1</ecNumber>
    </recommendedName>
</protein>
<evidence type="ECO:0000256" key="3">
    <source>
        <dbReference type="ARBA" id="ARBA00018123"/>
    </source>
</evidence>
<comment type="cofactor">
    <cofactor evidence="10 13">
        <name>Mn(2+)</name>
        <dbReference type="ChEBI" id="CHEBI:29035"/>
    </cofactor>
    <text evidence="10 13">Binds 2 manganese ions per subunit.</text>
</comment>